<dbReference type="EMBL" id="JAGQKZ010000037">
    <property type="protein sequence ID" value="MCA9392317.1"/>
    <property type="molecule type" value="Genomic_DNA"/>
</dbReference>
<reference evidence="8" key="2">
    <citation type="journal article" date="2021" name="Microbiome">
        <title>Successional dynamics and alternative stable states in a saline activated sludge microbial community over 9 years.</title>
        <authorList>
            <person name="Wang Y."/>
            <person name="Ye J."/>
            <person name="Ju F."/>
            <person name="Liu L."/>
            <person name="Boyd J.A."/>
            <person name="Deng Y."/>
            <person name="Parks D.H."/>
            <person name="Jiang X."/>
            <person name="Yin X."/>
            <person name="Woodcroft B.J."/>
            <person name="Tyson G.W."/>
            <person name="Hugenholtz P."/>
            <person name="Polz M.F."/>
            <person name="Zhang T."/>
        </authorList>
    </citation>
    <scope>NUCLEOTIDE SEQUENCE</scope>
    <source>
        <strain evidence="8">HKST-UBA03</strain>
    </source>
</reference>
<evidence type="ECO:0000256" key="2">
    <source>
        <dbReference type="ARBA" id="ARBA00022908"/>
    </source>
</evidence>
<dbReference type="InterPro" id="IPR004107">
    <property type="entry name" value="Integrase_SAM-like_N"/>
</dbReference>
<keyword evidence="4" id="KW-0233">DNA recombination</keyword>
<evidence type="ECO:0000256" key="4">
    <source>
        <dbReference type="ARBA" id="ARBA00023172"/>
    </source>
</evidence>
<dbReference type="SUPFAM" id="SSF56349">
    <property type="entry name" value="DNA breaking-rejoining enzymes"/>
    <property type="match status" value="1"/>
</dbReference>
<keyword evidence="2" id="KW-0229">DNA integration</keyword>
<evidence type="ECO:0000313" key="9">
    <source>
        <dbReference type="Proteomes" id="UP000751518"/>
    </source>
</evidence>
<dbReference type="Proteomes" id="UP000751518">
    <property type="component" value="Unassembled WGS sequence"/>
</dbReference>
<dbReference type="InterPro" id="IPR013762">
    <property type="entry name" value="Integrase-like_cat_sf"/>
</dbReference>
<gene>
    <name evidence="8" type="ORF">KC614_03885</name>
</gene>
<organism evidence="8 9">
    <name type="scientific">candidate division WWE3 bacterium</name>
    <dbReference type="NCBI Taxonomy" id="2053526"/>
    <lineage>
        <taxon>Bacteria</taxon>
        <taxon>Katanobacteria</taxon>
    </lineage>
</organism>
<dbReference type="GO" id="GO:0006310">
    <property type="term" value="P:DNA recombination"/>
    <property type="evidence" value="ECO:0007669"/>
    <property type="project" value="UniProtKB-KW"/>
</dbReference>
<evidence type="ECO:0000256" key="5">
    <source>
        <dbReference type="PROSITE-ProRule" id="PRU01248"/>
    </source>
</evidence>
<evidence type="ECO:0000313" key="8">
    <source>
        <dbReference type="EMBL" id="MCA9392317.1"/>
    </source>
</evidence>
<name>A0A955LL85_UNCKA</name>
<evidence type="ECO:0000259" key="7">
    <source>
        <dbReference type="PROSITE" id="PS51900"/>
    </source>
</evidence>
<dbReference type="PROSITE" id="PS51898">
    <property type="entry name" value="TYR_RECOMBINASE"/>
    <property type="match status" value="1"/>
</dbReference>
<keyword evidence="3 5" id="KW-0238">DNA-binding</keyword>
<dbReference type="AlphaFoldDB" id="A0A955LL85"/>
<comment type="caution">
    <text evidence="8">The sequence shown here is derived from an EMBL/GenBank/DDBJ whole genome shotgun (WGS) entry which is preliminary data.</text>
</comment>
<evidence type="ECO:0000256" key="3">
    <source>
        <dbReference type="ARBA" id="ARBA00023125"/>
    </source>
</evidence>
<proteinExistence type="inferred from homology"/>
<dbReference type="Pfam" id="PF00589">
    <property type="entry name" value="Phage_integrase"/>
    <property type="match status" value="1"/>
</dbReference>
<dbReference type="GO" id="GO:0015074">
    <property type="term" value="P:DNA integration"/>
    <property type="evidence" value="ECO:0007669"/>
    <property type="project" value="UniProtKB-KW"/>
</dbReference>
<dbReference type="Gene3D" id="1.10.150.130">
    <property type="match status" value="1"/>
</dbReference>
<dbReference type="InterPro" id="IPR044068">
    <property type="entry name" value="CB"/>
</dbReference>
<accession>A0A955LL85</accession>
<dbReference type="InterPro" id="IPR002104">
    <property type="entry name" value="Integrase_catalytic"/>
</dbReference>
<dbReference type="PANTHER" id="PTHR30349">
    <property type="entry name" value="PHAGE INTEGRASE-RELATED"/>
    <property type="match status" value="1"/>
</dbReference>
<dbReference type="PROSITE" id="PS51900">
    <property type="entry name" value="CB"/>
    <property type="match status" value="1"/>
</dbReference>
<dbReference type="PANTHER" id="PTHR30349:SF41">
    <property type="entry name" value="INTEGRASE_RECOMBINASE PROTEIN MJ0367-RELATED"/>
    <property type="match status" value="1"/>
</dbReference>
<evidence type="ECO:0000256" key="1">
    <source>
        <dbReference type="ARBA" id="ARBA00008857"/>
    </source>
</evidence>
<protein>
    <submittedName>
        <fullName evidence="8">Tyrosine-type recombinase/integrase</fullName>
    </submittedName>
</protein>
<dbReference type="GO" id="GO:0003677">
    <property type="term" value="F:DNA binding"/>
    <property type="evidence" value="ECO:0007669"/>
    <property type="project" value="UniProtKB-UniRule"/>
</dbReference>
<reference evidence="8" key="1">
    <citation type="submission" date="2020-04" db="EMBL/GenBank/DDBJ databases">
        <authorList>
            <person name="Zhang T."/>
        </authorList>
    </citation>
    <scope>NUCLEOTIDE SEQUENCE</scope>
    <source>
        <strain evidence="8">HKST-UBA03</strain>
    </source>
</reference>
<evidence type="ECO:0000259" key="6">
    <source>
        <dbReference type="PROSITE" id="PS51898"/>
    </source>
</evidence>
<feature type="domain" description="Tyr recombinase" evidence="6">
    <location>
        <begin position="107"/>
        <end position="285"/>
    </location>
</feature>
<dbReference type="InterPro" id="IPR050090">
    <property type="entry name" value="Tyrosine_recombinase_XerCD"/>
</dbReference>
<dbReference type="Gene3D" id="1.10.443.10">
    <property type="entry name" value="Intergrase catalytic core"/>
    <property type="match status" value="1"/>
</dbReference>
<dbReference type="InterPro" id="IPR011010">
    <property type="entry name" value="DNA_brk_join_enz"/>
</dbReference>
<sequence length="289" mass="33328">MKIEKLKEKFSDYMNDSEYPESTVKGYLVDVDQFVDYLKLKGFKLVKEVELSDVQNYIEELHASNYAPRSIARKINALKVLFSYLENKKVIAEDFVKDIKHPKLVDALPRVLDDKELSRLREAVAEDEKYSAILETLLQTGMKIGELAKLKMEDVELVAGPKFGEVRVVEKEGERVIPINNAMEAVIENYIESRPNNSSDFVFVTRNGKKIPERNIRRKLQEYFKKAGITNVMVNDLRNTFVAHQLMKGMSIGRVAYLVGYKNLSSMNKFVKILEGKIHPEDEWTIEEV</sequence>
<feature type="domain" description="Core-binding (CB)" evidence="7">
    <location>
        <begin position="1"/>
        <end position="86"/>
    </location>
</feature>
<dbReference type="Pfam" id="PF02899">
    <property type="entry name" value="Phage_int_SAM_1"/>
    <property type="match status" value="1"/>
</dbReference>
<comment type="similarity">
    <text evidence="1">Belongs to the 'phage' integrase family.</text>
</comment>
<dbReference type="InterPro" id="IPR010998">
    <property type="entry name" value="Integrase_recombinase_N"/>
</dbReference>